<feature type="region of interest" description="Disordered" evidence="1">
    <location>
        <begin position="496"/>
        <end position="529"/>
    </location>
</feature>
<feature type="compositionally biased region" description="Acidic residues" evidence="1">
    <location>
        <begin position="511"/>
        <end position="523"/>
    </location>
</feature>
<evidence type="ECO:0000313" key="3">
    <source>
        <dbReference type="Proteomes" id="UP001448207"/>
    </source>
</evidence>
<dbReference type="Pfam" id="PF07093">
    <property type="entry name" value="SGT1"/>
    <property type="match status" value="1"/>
</dbReference>
<protein>
    <submittedName>
        <fullName evidence="2">SGT1 transcription factor</fullName>
    </submittedName>
</protein>
<organism evidence="2 3">
    <name type="scientific">Phycomyces blakesleeanus</name>
    <dbReference type="NCBI Taxonomy" id="4837"/>
    <lineage>
        <taxon>Eukaryota</taxon>
        <taxon>Fungi</taxon>
        <taxon>Fungi incertae sedis</taxon>
        <taxon>Mucoromycota</taxon>
        <taxon>Mucoromycotina</taxon>
        <taxon>Mucoromycetes</taxon>
        <taxon>Mucorales</taxon>
        <taxon>Phycomycetaceae</taxon>
        <taxon>Phycomyces</taxon>
    </lineage>
</organism>
<dbReference type="PANTHER" id="PTHR13060:SF0">
    <property type="entry name" value="PROTEIN ECDYSONELESS HOMOLOG"/>
    <property type="match status" value="1"/>
</dbReference>
<evidence type="ECO:0000256" key="1">
    <source>
        <dbReference type="SAM" id="MobiDB-lite"/>
    </source>
</evidence>
<reference evidence="2 3" key="1">
    <citation type="submission" date="2024-04" db="EMBL/GenBank/DDBJ databases">
        <title>Symmetric and asymmetric DNA N6-adenine methylation regulates different biological responses in Mucorales.</title>
        <authorList>
            <consortium name="Lawrence Berkeley National Laboratory"/>
            <person name="Lax C."/>
            <person name="Mondo S.J."/>
            <person name="Osorio-Concepcion M."/>
            <person name="Muszewska A."/>
            <person name="Corrochano-Luque M."/>
            <person name="Gutierrez G."/>
            <person name="Riley R."/>
            <person name="Lipzen A."/>
            <person name="Guo J."/>
            <person name="Hundley H."/>
            <person name="Amirebrahimi M."/>
            <person name="Ng V."/>
            <person name="Lorenzo-Gutierrez D."/>
            <person name="Binder U."/>
            <person name="Yang J."/>
            <person name="Song Y."/>
            <person name="Canovas D."/>
            <person name="Navarro E."/>
            <person name="Freitag M."/>
            <person name="Gabaldon T."/>
            <person name="Grigoriev I.V."/>
            <person name="Corrochano L.M."/>
            <person name="Nicolas F.E."/>
            <person name="Garre V."/>
        </authorList>
    </citation>
    <scope>NUCLEOTIDE SEQUENCE [LARGE SCALE GENOMIC DNA]</scope>
    <source>
        <strain evidence="2 3">L51</strain>
    </source>
</reference>
<accession>A0ABR3B9K0</accession>
<comment type="caution">
    <text evidence="2">The sequence shown here is derived from an EMBL/GenBank/DDBJ whole genome shotgun (WGS) entry which is preliminary data.</text>
</comment>
<dbReference type="EMBL" id="JBCLYO010000002">
    <property type="protein sequence ID" value="KAL0092452.1"/>
    <property type="molecule type" value="Genomic_DNA"/>
</dbReference>
<dbReference type="PANTHER" id="PTHR13060">
    <property type="entry name" value="SGT1 PROTEIN HSGT1 SUPPRESSOR OF GCR2"/>
    <property type="match status" value="1"/>
</dbReference>
<sequence>MENLQDVFQGSMSKEVDYVQYSIYLPPKQDKQSNLKMLRETCALIHSQLQNYLDGYLWQKDRFNLCIAYDEKNDPSYPFLHGVARFGDCINDEWFIVFLLRQISVQLPEAVITIADNDGDVLLIEAAMELPSWLDPTNSQNRVYVHKGKVHIIPLPTTPAEIMQIPSVGKLGRTQAITIVRQSLVPTEASFSVQAIIQERIKGYPRAAKEEIHRARCILPKQAAFVLLKSPELLPLAIEAFYLREPISLKACAKMNQFSPIHNNVDSIVKFTKTTYAQTVSQKFYAPKPFHLPPITKKKEFNAAELGMKVACGLEMLYADERTNQTEEQEKYRFDLDPAWKEFVSNLGRLGYFRGEREGSHIYRQLEEQAKEQFLQSKKNNVIAMEDLDIEDNETFSGGSVLGQISPRALIDKILKEYSEDALVELLKTEETEDSDEWMNVDPKQLEDLLAQKMGKMKEKMMGDIEQDLEEDNEDGEVPVDLEKIMAQFESFVEGSRSGVDGVEFPGGNDGSDEESDDSDDEGADRAISFDTDRFMNILKGVLELPEELKKDPVDVDGNMEDTEDMDELMREMDKEISGHEKINASFEKSKQDIEEDEDSPVDIQLNLVKNVLESFKSQQGLPGPAGNILRQFGVVLPADNEEDS</sequence>
<feature type="compositionally biased region" description="Basic and acidic residues" evidence="1">
    <location>
        <begin position="579"/>
        <end position="593"/>
    </location>
</feature>
<dbReference type="InterPro" id="IPR010770">
    <property type="entry name" value="Ecd"/>
</dbReference>
<dbReference type="Proteomes" id="UP001448207">
    <property type="component" value="Unassembled WGS sequence"/>
</dbReference>
<keyword evidence="3" id="KW-1185">Reference proteome</keyword>
<name>A0ABR3B9K0_PHYBL</name>
<evidence type="ECO:0000313" key="2">
    <source>
        <dbReference type="EMBL" id="KAL0092452.1"/>
    </source>
</evidence>
<gene>
    <name evidence="2" type="ORF">J3Q64DRAFT_1829964</name>
</gene>
<proteinExistence type="predicted"/>
<feature type="region of interest" description="Disordered" evidence="1">
    <location>
        <begin position="579"/>
        <end position="599"/>
    </location>
</feature>